<gene>
    <name evidence="1" type="ORF">ARALYDRAFT_352971</name>
</gene>
<reference evidence="2" key="1">
    <citation type="journal article" date="2011" name="Nat. Genet.">
        <title>The Arabidopsis lyrata genome sequence and the basis of rapid genome size change.</title>
        <authorList>
            <person name="Hu T.T."/>
            <person name="Pattyn P."/>
            <person name="Bakker E.G."/>
            <person name="Cao J."/>
            <person name="Cheng J.-F."/>
            <person name="Clark R.M."/>
            <person name="Fahlgren N."/>
            <person name="Fawcett J.A."/>
            <person name="Grimwood J."/>
            <person name="Gundlach H."/>
            <person name="Haberer G."/>
            <person name="Hollister J.D."/>
            <person name="Ossowski S."/>
            <person name="Ottilar R.P."/>
            <person name="Salamov A.A."/>
            <person name="Schneeberger K."/>
            <person name="Spannagl M."/>
            <person name="Wang X."/>
            <person name="Yang L."/>
            <person name="Nasrallah M.E."/>
            <person name="Bergelson J."/>
            <person name="Carrington J.C."/>
            <person name="Gaut B.S."/>
            <person name="Schmutz J."/>
            <person name="Mayer K.F.X."/>
            <person name="Van de Peer Y."/>
            <person name="Grigoriev I.V."/>
            <person name="Nordborg M."/>
            <person name="Weigel D."/>
            <person name="Guo Y.-L."/>
        </authorList>
    </citation>
    <scope>NUCLEOTIDE SEQUENCE [LARGE SCALE GENOMIC DNA]</scope>
    <source>
        <strain evidence="2">cv. MN47</strain>
    </source>
</reference>
<sequence length="117" mass="13726">MKPKTSVLPLTLDESDEVLDEWYKEVESNDNFYQFLFQRKQWFVGQNVGNDGHDSLRLANSRLLFERLADLRDVIQYDDLVFERQLREMAFGYNMRTTPLDPLHGHASDTLSTPCLI</sequence>
<proteinExistence type="predicted"/>
<protein>
    <submittedName>
        <fullName evidence="1">Predicted protein</fullName>
    </submittedName>
</protein>
<keyword evidence="2" id="KW-1185">Reference proteome</keyword>
<dbReference type="Proteomes" id="UP000008694">
    <property type="component" value="Unassembled WGS sequence"/>
</dbReference>
<organism evidence="2">
    <name type="scientific">Arabidopsis lyrata subsp. lyrata</name>
    <name type="common">Lyre-leaved rock-cress</name>
    <dbReference type="NCBI Taxonomy" id="81972"/>
    <lineage>
        <taxon>Eukaryota</taxon>
        <taxon>Viridiplantae</taxon>
        <taxon>Streptophyta</taxon>
        <taxon>Embryophyta</taxon>
        <taxon>Tracheophyta</taxon>
        <taxon>Spermatophyta</taxon>
        <taxon>Magnoliopsida</taxon>
        <taxon>eudicotyledons</taxon>
        <taxon>Gunneridae</taxon>
        <taxon>Pentapetalae</taxon>
        <taxon>rosids</taxon>
        <taxon>malvids</taxon>
        <taxon>Brassicales</taxon>
        <taxon>Brassicaceae</taxon>
        <taxon>Camelineae</taxon>
        <taxon>Arabidopsis</taxon>
    </lineage>
</organism>
<evidence type="ECO:0000313" key="1">
    <source>
        <dbReference type="EMBL" id="EFH45181.1"/>
    </source>
</evidence>
<dbReference type="EMBL" id="GL348719">
    <property type="protein sequence ID" value="EFH45181.1"/>
    <property type="molecule type" value="Genomic_DNA"/>
</dbReference>
<dbReference type="AlphaFoldDB" id="D7M8N9"/>
<accession>D7M8N9</accession>
<name>D7M8N9_ARALL</name>
<dbReference type="Gramene" id="fgenesh1_pg.C_scaffold_7000144">
    <property type="protein sequence ID" value="fgenesh1_pg.C_scaffold_7000144"/>
    <property type="gene ID" value="fgenesh1_pg.C_scaffold_7000144"/>
</dbReference>
<evidence type="ECO:0000313" key="2">
    <source>
        <dbReference type="Proteomes" id="UP000008694"/>
    </source>
</evidence>
<dbReference type="HOGENOM" id="CLU_2088138_0_0_1"/>